<sequence>MRTSLLSRTELETFEKRGCAILEEAAEAHVLCKDWTPEEVDDFFHRIFPKPFAYAARIDKGKGTDPKRHWVLINKQKQQYEVVQGDKPSGKQLYFYRGRPKCPTAETNVIIGMSPLFLI</sequence>
<name>A0A0C3K0L6_PISTI</name>
<proteinExistence type="predicted"/>
<dbReference type="AlphaFoldDB" id="A0A0C3K0L6"/>
<protein>
    <submittedName>
        <fullName evidence="1">Uncharacterized protein</fullName>
    </submittedName>
</protein>
<evidence type="ECO:0000313" key="2">
    <source>
        <dbReference type="Proteomes" id="UP000054217"/>
    </source>
</evidence>
<accession>A0A0C3K0L6</accession>
<keyword evidence="2" id="KW-1185">Reference proteome</keyword>
<reference evidence="2" key="2">
    <citation type="submission" date="2015-01" db="EMBL/GenBank/DDBJ databases">
        <title>Evolutionary Origins and Diversification of the Mycorrhizal Mutualists.</title>
        <authorList>
            <consortium name="DOE Joint Genome Institute"/>
            <consortium name="Mycorrhizal Genomics Consortium"/>
            <person name="Kohler A."/>
            <person name="Kuo A."/>
            <person name="Nagy L.G."/>
            <person name="Floudas D."/>
            <person name="Copeland A."/>
            <person name="Barry K.W."/>
            <person name="Cichocki N."/>
            <person name="Veneault-Fourrey C."/>
            <person name="LaButti K."/>
            <person name="Lindquist E.A."/>
            <person name="Lipzen A."/>
            <person name="Lundell T."/>
            <person name="Morin E."/>
            <person name="Murat C."/>
            <person name="Riley R."/>
            <person name="Ohm R."/>
            <person name="Sun H."/>
            <person name="Tunlid A."/>
            <person name="Henrissat B."/>
            <person name="Grigoriev I.V."/>
            <person name="Hibbett D.S."/>
            <person name="Martin F."/>
        </authorList>
    </citation>
    <scope>NUCLEOTIDE SEQUENCE [LARGE SCALE GENOMIC DNA]</scope>
    <source>
        <strain evidence="2">Marx 270</strain>
    </source>
</reference>
<reference evidence="1 2" key="1">
    <citation type="submission" date="2014-04" db="EMBL/GenBank/DDBJ databases">
        <authorList>
            <consortium name="DOE Joint Genome Institute"/>
            <person name="Kuo A."/>
            <person name="Kohler A."/>
            <person name="Costa M.D."/>
            <person name="Nagy L.G."/>
            <person name="Floudas D."/>
            <person name="Copeland A."/>
            <person name="Barry K.W."/>
            <person name="Cichocki N."/>
            <person name="Veneault-Fourrey C."/>
            <person name="LaButti K."/>
            <person name="Lindquist E.A."/>
            <person name="Lipzen A."/>
            <person name="Lundell T."/>
            <person name="Morin E."/>
            <person name="Murat C."/>
            <person name="Sun H."/>
            <person name="Tunlid A."/>
            <person name="Henrissat B."/>
            <person name="Grigoriev I.V."/>
            <person name="Hibbett D.S."/>
            <person name="Martin F."/>
            <person name="Nordberg H.P."/>
            <person name="Cantor M.N."/>
            <person name="Hua S.X."/>
        </authorList>
    </citation>
    <scope>NUCLEOTIDE SEQUENCE [LARGE SCALE GENOMIC DNA]</scope>
    <source>
        <strain evidence="1 2">Marx 270</strain>
    </source>
</reference>
<organism evidence="1 2">
    <name type="scientific">Pisolithus tinctorius Marx 270</name>
    <dbReference type="NCBI Taxonomy" id="870435"/>
    <lineage>
        <taxon>Eukaryota</taxon>
        <taxon>Fungi</taxon>
        <taxon>Dikarya</taxon>
        <taxon>Basidiomycota</taxon>
        <taxon>Agaricomycotina</taxon>
        <taxon>Agaricomycetes</taxon>
        <taxon>Agaricomycetidae</taxon>
        <taxon>Boletales</taxon>
        <taxon>Sclerodermatineae</taxon>
        <taxon>Pisolithaceae</taxon>
        <taxon>Pisolithus</taxon>
    </lineage>
</organism>
<dbReference type="OrthoDB" id="2691803at2759"/>
<dbReference type="EMBL" id="KN831978">
    <property type="protein sequence ID" value="KIO03162.1"/>
    <property type="molecule type" value="Genomic_DNA"/>
</dbReference>
<dbReference type="HOGENOM" id="CLU_120609_0_0_1"/>
<evidence type="ECO:0000313" key="1">
    <source>
        <dbReference type="EMBL" id="KIO03162.1"/>
    </source>
</evidence>
<dbReference type="Proteomes" id="UP000054217">
    <property type="component" value="Unassembled WGS sequence"/>
</dbReference>
<gene>
    <name evidence="1" type="ORF">M404DRAFT_146551</name>
</gene>
<dbReference type="InParanoid" id="A0A0C3K0L6"/>